<keyword evidence="2" id="KW-0472">Membrane</keyword>
<feature type="transmembrane region" description="Helical" evidence="2">
    <location>
        <begin position="90"/>
        <end position="111"/>
    </location>
</feature>
<organism evidence="3">
    <name type="scientific">Octopus bimaculoides</name>
    <name type="common">California two-spotted octopus</name>
    <dbReference type="NCBI Taxonomy" id="37653"/>
    <lineage>
        <taxon>Eukaryota</taxon>
        <taxon>Metazoa</taxon>
        <taxon>Spiralia</taxon>
        <taxon>Lophotrochozoa</taxon>
        <taxon>Mollusca</taxon>
        <taxon>Cephalopoda</taxon>
        <taxon>Coleoidea</taxon>
        <taxon>Octopodiformes</taxon>
        <taxon>Octopoda</taxon>
        <taxon>Incirrata</taxon>
        <taxon>Octopodidae</taxon>
        <taxon>Octopus</taxon>
    </lineage>
</organism>
<keyword evidence="2" id="KW-1133">Transmembrane helix</keyword>
<accession>A0A0L8G7N2</accession>
<protein>
    <submittedName>
        <fullName evidence="3">Uncharacterized protein</fullName>
    </submittedName>
</protein>
<dbReference type="EMBL" id="KQ423464">
    <property type="protein sequence ID" value="KOF72859.1"/>
    <property type="molecule type" value="Genomic_DNA"/>
</dbReference>
<proteinExistence type="predicted"/>
<feature type="region of interest" description="Disordered" evidence="1">
    <location>
        <begin position="18"/>
        <end position="80"/>
    </location>
</feature>
<keyword evidence="2" id="KW-0812">Transmembrane</keyword>
<name>A0A0L8G7N2_OCTBM</name>
<reference evidence="3" key="1">
    <citation type="submission" date="2015-07" db="EMBL/GenBank/DDBJ databases">
        <title>MeaNS - Measles Nucleotide Surveillance Program.</title>
        <authorList>
            <person name="Tran T."/>
            <person name="Druce J."/>
        </authorList>
    </citation>
    <scope>NUCLEOTIDE SEQUENCE</scope>
    <source>
        <strain evidence="3">UCB-OBI-ISO-001</strain>
        <tissue evidence="3">Gonad</tissue>
    </source>
</reference>
<evidence type="ECO:0000313" key="3">
    <source>
        <dbReference type="EMBL" id="KOF72859.1"/>
    </source>
</evidence>
<feature type="non-terminal residue" evidence="3">
    <location>
        <position position="1"/>
    </location>
</feature>
<gene>
    <name evidence="3" type="ORF">OCBIM_22038785mg</name>
</gene>
<sequence>ALIISSNYFHLSFTNFLSSSSSSSTSSSSTSSSSTSSSSTSSSSTSSSSTSSSSTSSSSTSSSSTSSSSSLKLRGPSPQISDLVPITEKFIVTMFTIIAFVVAVIIIISLLPKTLTIYIEMTKLRKSERRGFGQSLQQ</sequence>
<feature type="compositionally biased region" description="Low complexity" evidence="1">
    <location>
        <begin position="18"/>
        <end position="70"/>
    </location>
</feature>
<dbReference type="AlphaFoldDB" id="A0A0L8G7N2"/>
<evidence type="ECO:0000256" key="2">
    <source>
        <dbReference type="SAM" id="Phobius"/>
    </source>
</evidence>
<evidence type="ECO:0000256" key="1">
    <source>
        <dbReference type="SAM" id="MobiDB-lite"/>
    </source>
</evidence>